<evidence type="ECO:0000256" key="2">
    <source>
        <dbReference type="ARBA" id="ARBA00004251"/>
    </source>
</evidence>
<comment type="similarity">
    <text evidence="14">Belongs to the polygalacturonase-inhibiting protein family.</text>
</comment>
<name>A0A2P6SQJ5_ROSCH</name>
<sequence length="626" mass="69652">MGSFQNPFASTIYYFTLVLLHIIFIIMFFSIMSGRSMHSVVVGLVCLAIASAVCCSSVGSSNNIMCLESERHALLQFKQGLVDDSNALASWKSEKDCCKWRGIACNNQTGHVITLDLSYSYDANLDSTELRGEISPSLLELRYLNYLDLSFIDFGEILIPKFIGSLSQLKELKLVYANSNGPVPPQLGNLSNLHTLDLSSNDFEGMMIPKFIGSMSQLKELELADANFSGPVPPQLGNLSNLHTLDLSFNDFEGMMIPKFIGSLSQLKELKLASANFSGPVPPQLGNLSNLHTLDLSFNDFEGMMIPKFIGFLSQLKELELADANISGPVPPQLGNLSNLHTLDLYGNQVVSSENLEWLSHLSSLRYLNMSWLNLSEAVNWPESLSKLTLLTELELSDCNIPDVNPRSLAFINSSTSLQLLDLSYNSLNSSIFYWIANVNSNFVHIIHLTSNNLEGPIPDVFTRMLSLVTLDLSHNQLEGGISKGFQNLCSLESLTLRANQLSENIGDSVKTLSIAENTLETLNLRDNLFWGRCQICHVFKVTSVISRSVPEMSGNSLALKHYFSPEFFEWCHNRSPLFEPLSLQSLAVSNNRFSINLSSDWNPPFQLDWLEMSSCKWAQLFPSGF</sequence>
<evidence type="ECO:0000256" key="12">
    <source>
        <dbReference type="ARBA" id="ARBA00023170"/>
    </source>
</evidence>
<dbReference type="FunFam" id="3.80.10.10:FF:000400">
    <property type="entry name" value="Nuclear pore complex protein NUP107"/>
    <property type="match status" value="1"/>
</dbReference>
<dbReference type="Proteomes" id="UP000238479">
    <property type="component" value="Unassembled WGS sequence"/>
</dbReference>
<dbReference type="FunFam" id="3.80.10.10:FF:000041">
    <property type="entry name" value="LRR receptor-like serine/threonine-protein kinase ERECTA"/>
    <property type="match status" value="1"/>
</dbReference>
<evidence type="ECO:0000256" key="3">
    <source>
        <dbReference type="ARBA" id="ARBA00009592"/>
    </source>
</evidence>
<evidence type="ECO:0000256" key="7">
    <source>
        <dbReference type="ARBA" id="ARBA00022692"/>
    </source>
</evidence>
<evidence type="ECO:0000259" key="17">
    <source>
        <dbReference type="Pfam" id="PF23598"/>
    </source>
</evidence>
<evidence type="ECO:0000256" key="6">
    <source>
        <dbReference type="ARBA" id="ARBA00022614"/>
    </source>
</evidence>
<dbReference type="SMART" id="SM00369">
    <property type="entry name" value="LRR_TYP"/>
    <property type="match status" value="7"/>
</dbReference>
<dbReference type="InterPro" id="IPR001611">
    <property type="entry name" value="Leu-rich_rpt"/>
</dbReference>
<keyword evidence="6" id="KW-0433">Leucine-rich repeat</keyword>
<dbReference type="PANTHER" id="PTHR48063:SF98">
    <property type="entry name" value="LRR RECEPTOR-LIKE SERINE_THREONINE-PROTEIN KINASE FLS2"/>
    <property type="match status" value="1"/>
</dbReference>
<dbReference type="Pfam" id="PF08263">
    <property type="entry name" value="LRRNT_2"/>
    <property type="match status" value="1"/>
</dbReference>
<dbReference type="PRINTS" id="PR00019">
    <property type="entry name" value="LEURICHRPT"/>
</dbReference>
<dbReference type="InterPro" id="IPR055414">
    <property type="entry name" value="LRR_R13L4/SHOC2-like"/>
</dbReference>
<comment type="similarity">
    <text evidence="3">Belongs to the RLP family.</text>
</comment>
<dbReference type="PROSITE" id="PS51450">
    <property type="entry name" value="LRR"/>
    <property type="match status" value="1"/>
</dbReference>
<dbReference type="Pfam" id="PF00560">
    <property type="entry name" value="LRR_1"/>
    <property type="match status" value="1"/>
</dbReference>
<evidence type="ECO:0000256" key="14">
    <source>
        <dbReference type="ARBA" id="ARBA00038043"/>
    </source>
</evidence>
<evidence type="ECO:0000313" key="18">
    <source>
        <dbReference type="EMBL" id="PRQ60946.1"/>
    </source>
</evidence>
<keyword evidence="9" id="KW-0677">Repeat</keyword>
<evidence type="ECO:0000256" key="5">
    <source>
        <dbReference type="ARBA" id="ARBA00022512"/>
    </source>
</evidence>
<dbReference type="InterPro" id="IPR003591">
    <property type="entry name" value="Leu-rich_rpt_typical-subtyp"/>
</dbReference>
<keyword evidence="5" id="KW-0964">Secreted</keyword>
<dbReference type="SUPFAM" id="SSF52047">
    <property type="entry name" value="RNI-like"/>
    <property type="match status" value="1"/>
</dbReference>
<feature type="transmembrane region" description="Helical" evidence="15">
    <location>
        <begin position="39"/>
        <end position="59"/>
    </location>
</feature>
<proteinExistence type="inferred from homology"/>
<reference evidence="18 19" key="1">
    <citation type="journal article" date="2018" name="Nat. Genet.">
        <title>The Rosa genome provides new insights in the design of modern roses.</title>
        <authorList>
            <person name="Bendahmane M."/>
        </authorList>
    </citation>
    <scope>NUCLEOTIDE SEQUENCE [LARGE SCALE GENOMIC DNA]</scope>
    <source>
        <strain evidence="19">cv. Old Blush</strain>
    </source>
</reference>
<evidence type="ECO:0000256" key="1">
    <source>
        <dbReference type="ARBA" id="ARBA00004191"/>
    </source>
</evidence>
<keyword evidence="10 15" id="KW-1133">Transmembrane helix</keyword>
<keyword evidence="11 15" id="KW-0472">Membrane</keyword>
<comment type="caution">
    <text evidence="18">The sequence shown here is derived from an EMBL/GenBank/DDBJ whole genome shotgun (WGS) entry which is preliminary data.</text>
</comment>
<organism evidence="18 19">
    <name type="scientific">Rosa chinensis</name>
    <name type="common">China rose</name>
    <dbReference type="NCBI Taxonomy" id="74649"/>
    <lineage>
        <taxon>Eukaryota</taxon>
        <taxon>Viridiplantae</taxon>
        <taxon>Streptophyta</taxon>
        <taxon>Embryophyta</taxon>
        <taxon>Tracheophyta</taxon>
        <taxon>Spermatophyta</taxon>
        <taxon>Magnoliopsida</taxon>
        <taxon>eudicotyledons</taxon>
        <taxon>Gunneridae</taxon>
        <taxon>Pentapetalae</taxon>
        <taxon>rosids</taxon>
        <taxon>fabids</taxon>
        <taxon>Rosales</taxon>
        <taxon>Rosaceae</taxon>
        <taxon>Rosoideae</taxon>
        <taxon>Rosoideae incertae sedis</taxon>
        <taxon>Rosa</taxon>
    </lineage>
</organism>
<keyword evidence="7 15" id="KW-0812">Transmembrane</keyword>
<dbReference type="InterPro" id="IPR013210">
    <property type="entry name" value="LRR_N_plant-typ"/>
</dbReference>
<evidence type="ECO:0000259" key="16">
    <source>
        <dbReference type="Pfam" id="PF08263"/>
    </source>
</evidence>
<keyword evidence="5" id="KW-0134">Cell wall</keyword>
<keyword evidence="12" id="KW-0675">Receptor</keyword>
<evidence type="ECO:0000256" key="9">
    <source>
        <dbReference type="ARBA" id="ARBA00022737"/>
    </source>
</evidence>
<feature type="domain" description="Leucine-rich repeat-containing N-terminal plant-type" evidence="16">
    <location>
        <begin position="68"/>
        <end position="106"/>
    </location>
</feature>
<evidence type="ECO:0000256" key="11">
    <source>
        <dbReference type="ARBA" id="ARBA00023136"/>
    </source>
</evidence>
<dbReference type="OMA" id="FFYQAND"/>
<dbReference type="AlphaFoldDB" id="A0A2P6SQJ5"/>
<keyword evidence="8" id="KW-0732">Signal</keyword>
<feature type="domain" description="Disease resistance R13L4/SHOC-2-like LRR" evidence="17">
    <location>
        <begin position="259"/>
        <end position="493"/>
    </location>
</feature>
<keyword evidence="13" id="KW-0325">Glycoprotein</keyword>
<gene>
    <name evidence="18" type="ORF">RchiOBHm_Chr0c22g0500681</name>
</gene>
<keyword evidence="4" id="KW-1003">Cell membrane</keyword>
<evidence type="ECO:0000256" key="10">
    <source>
        <dbReference type="ARBA" id="ARBA00022989"/>
    </source>
</evidence>
<evidence type="ECO:0000256" key="15">
    <source>
        <dbReference type="SAM" id="Phobius"/>
    </source>
</evidence>
<dbReference type="Gramene" id="PRQ60946">
    <property type="protein sequence ID" value="PRQ60946"/>
    <property type="gene ID" value="RchiOBHm_Chr0c22g0500681"/>
</dbReference>
<comment type="subcellular location">
    <subcellularLocation>
        <location evidence="2">Cell membrane</location>
        <topology evidence="2">Single-pass type I membrane protein</topology>
    </subcellularLocation>
    <subcellularLocation>
        <location evidence="1">Secreted</location>
        <location evidence="1">Cell wall</location>
    </subcellularLocation>
</comment>
<dbReference type="EMBL" id="PDCK01000021">
    <property type="protein sequence ID" value="PRQ60946.1"/>
    <property type="molecule type" value="Genomic_DNA"/>
</dbReference>
<evidence type="ECO:0000313" key="19">
    <source>
        <dbReference type="Proteomes" id="UP000238479"/>
    </source>
</evidence>
<keyword evidence="19" id="KW-1185">Reference proteome</keyword>
<dbReference type="Pfam" id="PF23598">
    <property type="entry name" value="LRR_14"/>
    <property type="match status" value="1"/>
</dbReference>
<feature type="transmembrane region" description="Helical" evidence="15">
    <location>
        <begin position="12"/>
        <end position="32"/>
    </location>
</feature>
<dbReference type="InterPro" id="IPR032675">
    <property type="entry name" value="LRR_dom_sf"/>
</dbReference>
<dbReference type="GO" id="GO:0005886">
    <property type="term" value="C:plasma membrane"/>
    <property type="evidence" value="ECO:0007669"/>
    <property type="project" value="UniProtKB-SubCell"/>
</dbReference>
<evidence type="ECO:0000256" key="4">
    <source>
        <dbReference type="ARBA" id="ARBA00022475"/>
    </source>
</evidence>
<evidence type="ECO:0000256" key="13">
    <source>
        <dbReference type="ARBA" id="ARBA00023180"/>
    </source>
</evidence>
<dbReference type="PANTHER" id="PTHR48063">
    <property type="entry name" value="LRR RECEPTOR-LIKE KINASE"/>
    <property type="match status" value="1"/>
</dbReference>
<accession>A0A2P6SQJ5</accession>
<evidence type="ECO:0000256" key="8">
    <source>
        <dbReference type="ARBA" id="ARBA00022729"/>
    </source>
</evidence>
<dbReference type="InterPro" id="IPR046956">
    <property type="entry name" value="RLP23-like"/>
</dbReference>
<dbReference type="Gene3D" id="3.80.10.10">
    <property type="entry name" value="Ribonuclease Inhibitor"/>
    <property type="match status" value="4"/>
</dbReference>
<protein>
    <submittedName>
        <fullName evidence="18">Putative leucine-rich repeat-containing, plant-type, leucine-rich repeat domain, L</fullName>
    </submittedName>
</protein>
<dbReference type="STRING" id="74649.A0A2P6SQJ5"/>